<comment type="caution">
    <text evidence="2">The sequence shown here is derived from an EMBL/GenBank/DDBJ whole genome shotgun (WGS) entry which is preliminary data.</text>
</comment>
<gene>
    <name evidence="2" type="ORF">EDD38_3307</name>
</gene>
<dbReference type="Gene3D" id="3.10.150.10">
    <property type="entry name" value="DNA Polymerase III, subunit A, domain 2"/>
    <property type="match status" value="1"/>
</dbReference>
<organism evidence="2 3">
    <name type="scientific">Kitasatospora cineracea</name>
    <dbReference type="NCBI Taxonomy" id="88074"/>
    <lineage>
        <taxon>Bacteria</taxon>
        <taxon>Bacillati</taxon>
        <taxon>Actinomycetota</taxon>
        <taxon>Actinomycetes</taxon>
        <taxon>Kitasatosporales</taxon>
        <taxon>Streptomycetaceae</taxon>
        <taxon>Kitasatospora</taxon>
    </lineage>
</organism>
<dbReference type="Proteomes" id="UP000266906">
    <property type="component" value="Unassembled WGS sequence"/>
</dbReference>
<evidence type="ECO:0000256" key="1">
    <source>
        <dbReference type="SAM" id="MobiDB-lite"/>
    </source>
</evidence>
<evidence type="ECO:0000313" key="2">
    <source>
        <dbReference type="EMBL" id="RPE34964.1"/>
    </source>
</evidence>
<feature type="region of interest" description="Disordered" evidence="1">
    <location>
        <begin position="311"/>
        <end position="333"/>
    </location>
</feature>
<feature type="compositionally biased region" description="Basic and acidic residues" evidence="1">
    <location>
        <begin position="321"/>
        <end position="333"/>
    </location>
</feature>
<evidence type="ECO:0000313" key="3">
    <source>
        <dbReference type="Proteomes" id="UP000266906"/>
    </source>
</evidence>
<proteinExistence type="predicted"/>
<dbReference type="RefSeq" id="WP_123818616.1">
    <property type="nucleotide sequence ID" value="NZ_RKQG01000001.1"/>
</dbReference>
<evidence type="ECO:0008006" key="4">
    <source>
        <dbReference type="Google" id="ProtNLM"/>
    </source>
</evidence>
<dbReference type="SUPFAM" id="SSF55979">
    <property type="entry name" value="DNA clamp"/>
    <property type="match status" value="1"/>
</dbReference>
<reference evidence="2 3" key="1">
    <citation type="submission" date="2018-11" db="EMBL/GenBank/DDBJ databases">
        <title>Sequencing the genomes of 1000 actinobacteria strains.</title>
        <authorList>
            <person name="Klenk H.-P."/>
        </authorList>
    </citation>
    <scope>NUCLEOTIDE SEQUENCE [LARGE SCALE GENOMIC DNA]</scope>
    <source>
        <strain evidence="2 3">DSM 44781</strain>
    </source>
</reference>
<dbReference type="AlphaFoldDB" id="A0A3N4SES3"/>
<dbReference type="InterPro" id="IPR046938">
    <property type="entry name" value="DNA_clamp_sf"/>
</dbReference>
<sequence length="333" mass="36246">MSTETITTTTIPATRLADMLDQAAPHSYQWDDRPELTGIHLDSDSTYLHAVASDRYTLAVARGRLYSGTAWTATISGPHVQLLKAWVAAQNDLGIVLTADPGQLSLSSNSGSVTLPTVTDREFPNWRALFNKHLQQDQQPVDVSSLNTHYLDRWQQAGQQIHLTQAAPDAPIIVHSDGLIGMQMPTRPWRNEPAPNSRDLAAEWASSFGLFTDPLTEFPLPDTTNTISDMTRDLLRQVVASSSDLYEAVGGIDHAATAAHALSGCNAWMAYRLLQALQSAAPGLAEKALRDVADELEGGEFSQTAFEDAAELGHDPNQWQADHEARRKADAAA</sequence>
<dbReference type="EMBL" id="RKQG01000001">
    <property type="protein sequence ID" value="RPE34964.1"/>
    <property type="molecule type" value="Genomic_DNA"/>
</dbReference>
<name>A0A3N4SES3_9ACTN</name>
<accession>A0A3N4SES3</accession>
<keyword evidence="3" id="KW-1185">Reference proteome</keyword>
<protein>
    <recommendedName>
        <fullName evidence="4">DNA polymerase III beta subunit-like protein</fullName>
    </recommendedName>
</protein>